<comment type="caution">
    <text evidence="1">The sequence shown here is derived from an EMBL/GenBank/DDBJ whole genome shotgun (WGS) entry which is preliminary data.</text>
</comment>
<sequence length="121" mass="13837">MTLPNIGDRASGTKPKQVSNNAKLKKDVIIIESSDVEVDIVGPNKRRRLNKYLNLVNTAYENTLAILEDESSCFDEEEGNIRNYIYPDTCYNNNNNDEDGDALEHKQHKFTLLDEDTDEEE</sequence>
<accession>A0A6L2K478</accession>
<gene>
    <name evidence="1" type="ORF">Tci_016131</name>
</gene>
<organism evidence="1">
    <name type="scientific">Tanacetum cinerariifolium</name>
    <name type="common">Dalmatian daisy</name>
    <name type="synonym">Chrysanthemum cinerariifolium</name>
    <dbReference type="NCBI Taxonomy" id="118510"/>
    <lineage>
        <taxon>Eukaryota</taxon>
        <taxon>Viridiplantae</taxon>
        <taxon>Streptophyta</taxon>
        <taxon>Embryophyta</taxon>
        <taxon>Tracheophyta</taxon>
        <taxon>Spermatophyta</taxon>
        <taxon>Magnoliopsida</taxon>
        <taxon>eudicotyledons</taxon>
        <taxon>Gunneridae</taxon>
        <taxon>Pentapetalae</taxon>
        <taxon>asterids</taxon>
        <taxon>campanulids</taxon>
        <taxon>Asterales</taxon>
        <taxon>Asteraceae</taxon>
        <taxon>Asteroideae</taxon>
        <taxon>Anthemideae</taxon>
        <taxon>Anthemidinae</taxon>
        <taxon>Tanacetum</taxon>
    </lineage>
</organism>
<name>A0A6L2K478_TANCI</name>
<proteinExistence type="predicted"/>
<dbReference type="AlphaFoldDB" id="A0A6L2K478"/>
<protein>
    <submittedName>
        <fullName evidence="1">Uncharacterized protein</fullName>
    </submittedName>
</protein>
<reference evidence="1" key="1">
    <citation type="journal article" date="2019" name="Sci. Rep.">
        <title>Draft genome of Tanacetum cinerariifolium, the natural source of mosquito coil.</title>
        <authorList>
            <person name="Yamashiro T."/>
            <person name="Shiraishi A."/>
            <person name="Satake H."/>
            <person name="Nakayama K."/>
        </authorList>
    </citation>
    <scope>NUCLEOTIDE SEQUENCE</scope>
</reference>
<dbReference type="EMBL" id="BKCJ010001806">
    <property type="protein sequence ID" value="GEU44153.1"/>
    <property type="molecule type" value="Genomic_DNA"/>
</dbReference>
<evidence type="ECO:0000313" key="1">
    <source>
        <dbReference type="EMBL" id="GEU44153.1"/>
    </source>
</evidence>